<dbReference type="PANTHER" id="PTHR28048">
    <property type="entry name" value="ACR195WP"/>
    <property type="match status" value="1"/>
</dbReference>
<organism evidence="1 2">
    <name type="scientific">Candidozyma haemuli</name>
    <dbReference type="NCBI Taxonomy" id="45357"/>
    <lineage>
        <taxon>Eukaryota</taxon>
        <taxon>Fungi</taxon>
        <taxon>Dikarya</taxon>
        <taxon>Ascomycota</taxon>
        <taxon>Saccharomycotina</taxon>
        <taxon>Pichiomycetes</taxon>
        <taxon>Metschnikowiaceae</taxon>
        <taxon>Candidozyma</taxon>
    </lineage>
</organism>
<proteinExistence type="predicted"/>
<sequence length="115" mass="12426">MACFNGVAWGMGSRGGSYTAFFMSNIINVFNPPPSRSLGDEECLGCTAVQSVVCLGGGGYFLSSLPFKGKNGTVDLRKHPIWFQRGVRGVGIGLVALGMYRLGEVVQIYSKRNWL</sequence>
<accession>A0ABX8IEE5</accession>
<dbReference type="InterPro" id="IPR053092">
    <property type="entry name" value="Mitochondrial_unc_protein"/>
</dbReference>
<keyword evidence="2" id="KW-1185">Reference proteome</keyword>
<evidence type="ECO:0000313" key="2">
    <source>
        <dbReference type="Proteomes" id="UP000825434"/>
    </source>
</evidence>
<evidence type="ECO:0000313" key="1">
    <source>
        <dbReference type="EMBL" id="QWU90425.1"/>
    </source>
</evidence>
<dbReference type="EMBL" id="CP076667">
    <property type="protein sequence ID" value="QWU90425.1"/>
    <property type="molecule type" value="Genomic_DNA"/>
</dbReference>
<gene>
    <name evidence="1" type="ORF">CA3LBN_004786</name>
</gene>
<dbReference type="Proteomes" id="UP000825434">
    <property type="component" value="Chromosome 7"/>
</dbReference>
<name>A0ABX8IEE5_9ASCO</name>
<dbReference type="PANTHER" id="PTHR28048:SF1">
    <property type="entry name" value="ACR195WP"/>
    <property type="match status" value="1"/>
</dbReference>
<reference evidence="1 2" key="1">
    <citation type="submission" date="2021-06" db="EMBL/GenBank/DDBJ databases">
        <title>Candida outbreak in Lebanon.</title>
        <authorList>
            <person name="Finianos M."/>
        </authorList>
    </citation>
    <scope>NUCLEOTIDE SEQUENCE [LARGE SCALE GENOMIC DNA]</scope>
    <source>
        <strain evidence="1">CA3LBN</strain>
    </source>
</reference>
<protein>
    <submittedName>
        <fullName evidence="1">Uncharacterized protein</fullName>
    </submittedName>
</protein>